<comment type="caution">
    <text evidence="2">The sequence shown here is derived from an EMBL/GenBank/DDBJ whole genome shotgun (WGS) entry which is preliminary data.</text>
</comment>
<dbReference type="Proteomes" id="UP000319927">
    <property type="component" value="Unassembled WGS sequence"/>
</dbReference>
<dbReference type="Pfam" id="PF11645">
    <property type="entry name" value="PDDEXK_5"/>
    <property type="match status" value="1"/>
</dbReference>
<evidence type="ECO:0000259" key="1">
    <source>
        <dbReference type="Pfam" id="PF11645"/>
    </source>
</evidence>
<keyword evidence="3" id="KW-1185">Reference proteome</keyword>
<feature type="domain" description="PD(D/E)XK endonuclease" evidence="1">
    <location>
        <begin position="149"/>
        <end position="250"/>
    </location>
</feature>
<dbReference type="Gene3D" id="3.40.1350.10">
    <property type="match status" value="1"/>
</dbReference>
<evidence type="ECO:0000313" key="3">
    <source>
        <dbReference type="Proteomes" id="UP000319927"/>
    </source>
</evidence>
<accession>A0A561WUH1</accession>
<organism evidence="2 3">
    <name type="scientific">Micromonospora palomenae</name>
    <dbReference type="NCBI Taxonomy" id="1461247"/>
    <lineage>
        <taxon>Bacteria</taxon>
        <taxon>Bacillati</taxon>
        <taxon>Actinomycetota</taxon>
        <taxon>Actinomycetes</taxon>
        <taxon>Micromonosporales</taxon>
        <taxon>Micromonosporaceae</taxon>
        <taxon>Micromonospora</taxon>
    </lineage>
</organism>
<evidence type="ECO:0000313" key="2">
    <source>
        <dbReference type="EMBL" id="TWG27500.1"/>
    </source>
</evidence>
<protein>
    <recommendedName>
        <fullName evidence="1">PD(D/E)XK endonuclease domain-containing protein</fullName>
    </recommendedName>
</protein>
<sequence length="264" mass="29743">MPRPRTWTDEGLRNALPGARSWKDVCETLSVPIGGKTFKSLRDRAEALGLDYSHLYGNGQRQPVIEAVSDDRLRELVPQCRSWNHLALEIGYANSRQGGWRPRLAARIDALGLSVKHFRGRGFNGLTPFTNEPTFTADPTPERLRVAATGKAIAWFSERGYVVSLPVEPAIYDLIVDSPNGLDRIQVKSSTTTSRTVKFTRTVYDNQQPGRTSTGYFRSAPYEPDEIDYFFVVLGDGSMYVLPYEVIGRRSTANMGERYEEFRV</sequence>
<dbReference type="AlphaFoldDB" id="A0A561WUH1"/>
<reference evidence="2 3" key="1">
    <citation type="submission" date="2019-06" db="EMBL/GenBank/DDBJ databases">
        <title>Sequencing the genomes of 1000 actinobacteria strains.</title>
        <authorList>
            <person name="Klenk H.-P."/>
        </authorList>
    </citation>
    <scope>NUCLEOTIDE SEQUENCE [LARGE SCALE GENOMIC DNA]</scope>
    <source>
        <strain evidence="2 3">DSM 102131</strain>
    </source>
</reference>
<proteinExistence type="predicted"/>
<dbReference type="OrthoDB" id="3357452at2"/>
<gene>
    <name evidence="2" type="ORF">FHX75_11643</name>
</gene>
<dbReference type="InterPro" id="IPR011856">
    <property type="entry name" value="tRNA_endonuc-like_dom_sf"/>
</dbReference>
<dbReference type="GO" id="GO:0003676">
    <property type="term" value="F:nucleic acid binding"/>
    <property type="evidence" value="ECO:0007669"/>
    <property type="project" value="InterPro"/>
</dbReference>
<dbReference type="RefSeq" id="WP_154936585.1">
    <property type="nucleotide sequence ID" value="NZ_VIXA01000001.1"/>
</dbReference>
<dbReference type="InterPro" id="IPR021671">
    <property type="entry name" value="PD(D/E)XK_Endonuc"/>
</dbReference>
<dbReference type="EMBL" id="VIXA01000001">
    <property type="protein sequence ID" value="TWG27500.1"/>
    <property type="molecule type" value="Genomic_DNA"/>
</dbReference>
<name>A0A561WUH1_9ACTN</name>